<dbReference type="InterPro" id="IPR018306">
    <property type="entry name" value="Phage_T5_Orf172_DNA-bd"/>
</dbReference>
<feature type="domain" description="Bacteriophage T5 Orf172 DNA-binding" evidence="2">
    <location>
        <begin position="214"/>
        <end position="283"/>
    </location>
</feature>
<accession>A0A6C0HTH4</accession>
<evidence type="ECO:0000256" key="1">
    <source>
        <dbReference type="SAM" id="Coils"/>
    </source>
</evidence>
<dbReference type="InterPro" id="IPR003647">
    <property type="entry name" value="Intron_nuc_1_rpt"/>
</dbReference>
<proteinExistence type="predicted"/>
<dbReference type="EMBL" id="MN740012">
    <property type="protein sequence ID" value="QHT83832.1"/>
    <property type="molecule type" value="Genomic_DNA"/>
</dbReference>
<feature type="coiled-coil region" evidence="1">
    <location>
        <begin position="161"/>
        <end position="195"/>
    </location>
</feature>
<organism evidence="3">
    <name type="scientific">viral metagenome</name>
    <dbReference type="NCBI Taxonomy" id="1070528"/>
    <lineage>
        <taxon>unclassified sequences</taxon>
        <taxon>metagenomes</taxon>
        <taxon>organismal metagenomes</taxon>
    </lineage>
</organism>
<keyword evidence="1" id="KW-0175">Coiled coil</keyword>
<evidence type="ECO:0000313" key="3">
    <source>
        <dbReference type="EMBL" id="QHT83832.1"/>
    </source>
</evidence>
<reference evidence="3" key="1">
    <citation type="journal article" date="2020" name="Nature">
        <title>Giant virus diversity and host interactions through global metagenomics.</title>
        <authorList>
            <person name="Schulz F."/>
            <person name="Roux S."/>
            <person name="Paez-Espino D."/>
            <person name="Jungbluth S."/>
            <person name="Walsh D.A."/>
            <person name="Denef V.J."/>
            <person name="McMahon K.D."/>
            <person name="Konstantinidis K.T."/>
            <person name="Eloe-Fadrosh E.A."/>
            <person name="Kyrpides N.C."/>
            <person name="Woyke T."/>
        </authorList>
    </citation>
    <scope>NUCLEOTIDE SEQUENCE</scope>
    <source>
        <strain evidence="3">GVMAG-M-3300023184-168</strain>
    </source>
</reference>
<protein>
    <recommendedName>
        <fullName evidence="2">Bacteriophage T5 Orf172 DNA-binding domain-containing protein</fullName>
    </recommendedName>
</protein>
<dbReference type="SMART" id="SM00497">
    <property type="entry name" value="IENR1"/>
    <property type="match status" value="2"/>
</dbReference>
<name>A0A6C0HTH4_9ZZZZ</name>
<dbReference type="Pfam" id="PF10544">
    <property type="entry name" value="T5orf172"/>
    <property type="match status" value="1"/>
</dbReference>
<dbReference type="AlphaFoldDB" id="A0A6C0HTH4"/>
<sequence>MSEAQNSFSIPSNDTSFNIVNFIETNPNSQLTNTYNNRLLEKIKTNFTELEQQLYISSFYCYLNYHSKNDFVIDLDNIWQWLGFTQKVNAKRVLEKNFVVEKDYKCLLFNNEEQKKEQRGGHNKETILLNIHTFKLLCIKAATSKANEIHEYFVKLEELLHEVIKEESEELKKQLENSNKKNTELDNQNNVLRKTNEYDKHSMLIQEHDKKRLVYIMKLETLHNGKFIVKIGETTDIKQRSQAISSFFGIKTMVMDLFPCDFCYEFEQFLHKQPSIYKYKYNELINKTKKSSEAYIMTNMKTYTQMKQFILRNIHNYNAKDAEKIKYHAINNALEIYKDDKPKLEEILDKIISATNFTYGESKTTLKNEISYEENNNMEYEEIIDDTIDNDNMVSSTEENAISKPNTYSPKVQIYDSKDLSKVVNVFDSITEATRQIKETSYTHIKYASRHRTIYKGYRWHLINSNDTLPFSPKEIGKTVDSNEKKTGLVAMMTLDKTRIIKVFILQKDAAQYCNTHTSLISNAIRYGSSAAGYFWVCWDDLDIGLQEDFLKDNELPIILRKSKGSRVQKINPQTGMVECEYPSITDATKEMKMSVKTIKRSSSEDIAIGGWKWKIM</sequence>
<evidence type="ECO:0000259" key="2">
    <source>
        <dbReference type="Pfam" id="PF10544"/>
    </source>
</evidence>